<gene>
    <name evidence="8" type="primary">arsC</name>
    <name evidence="8" type="ORF">KNV97_08900</name>
</gene>
<comment type="catalytic activity">
    <reaction evidence="7">
        <text>[glutaredoxin]-dithiol + arsenate + glutathione + H(+) = glutathionyl-S-S-[glutaredoxin] + arsenite + H2O</text>
        <dbReference type="Rhea" id="RHEA:22016"/>
        <dbReference type="Rhea" id="RHEA-COMP:10729"/>
        <dbReference type="Rhea" id="RHEA-COMP:17668"/>
        <dbReference type="ChEBI" id="CHEBI:15377"/>
        <dbReference type="ChEBI" id="CHEBI:15378"/>
        <dbReference type="ChEBI" id="CHEBI:29242"/>
        <dbReference type="ChEBI" id="CHEBI:29950"/>
        <dbReference type="ChEBI" id="CHEBI:48597"/>
        <dbReference type="ChEBI" id="CHEBI:57925"/>
        <dbReference type="ChEBI" id="CHEBI:146199"/>
        <dbReference type="EC" id="1.20.4.1"/>
    </reaction>
</comment>
<evidence type="ECO:0000256" key="5">
    <source>
        <dbReference type="ARBA" id="ARBA00039879"/>
    </source>
</evidence>
<dbReference type="PROSITE" id="PS51353">
    <property type="entry name" value="ARSC"/>
    <property type="match status" value="1"/>
</dbReference>
<dbReference type="GO" id="GO:0008794">
    <property type="term" value="F:arsenate reductase (glutaredoxin) activity"/>
    <property type="evidence" value="ECO:0007669"/>
    <property type="project" value="UniProtKB-UniRule"/>
</dbReference>
<evidence type="ECO:0000313" key="8">
    <source>
        <dbReference type="EMBL" id="QXO18375.1"/>
    </source>
</evidence>
<evidence type="ECO:0000256" key="4">
    <source>
        <dbReference type="ARBA" id="ARBA00038969"/>
    </source>
</evidence>
<keyword evidence="2" id="KW-0059">Arsenical resistance</keyword>
<dbReference type="PANTHER" id="PTHR30041:SF5">
    <property type="entry name" value="ARSENATE REDUCTASE-RELATED"/>
    <property type="match status" value="1"/>
</dbReference>
<dbReference type="NCBIfam" id="TIGR00014">
    <property type="entry name" value="arsC"/>
    <property type="match status" value="1"/>
</dbReference>
<name>A0A975YPB3_9VIBR</name>
<comment type="similarity">
    <text evidence="1 6 7">Belongs to the ArsC family.</text>
</comment>
<sequence length="138" mass="15324">MIVIHHNPECGTSRNVLSIIEQAGYQPEVIEYLNEGWTRPQLLALFAAANLTPKSALRTSKSPAKELGLMEEGVTDEQILAAMLEHPVLVNRPIVCSEKGVKLCRPSELVLDLLEQWPPGPLYKEDGELILDEQGNRV</sequence>
<evidence type="ECO:0000256" key="2">
    <source>
        <dbReference type="ARBA" id="ARBA00022849"/>
    </source>
</evidence>
<accession>A0A975YPB3</accession>
<dbReference type="Gene3D" id="3.40.30.10">
    <property type="entry name" value="Glutaredoxin"/>
    <property type="match status" value="1"/>
</dbReference>
<dbReference type="CDD" id="cd03034">
    <property type="entry name" value="ArsC_ArsC"/>
    <property type="match status" value="1"/>
</dbReference>
<evidence type="ECO:0000313" key="9">
    <source>
        <dbReference type="Proteomes" id="UP000694232"/>
    </source>
</evidence>
<dbReference type="EMBL" id="CP076643">
    <property type="protein sequence ID" value="QXO18375.1"/>
    <property type="molecule type" value="Genomic_DNA"/>
</dbReference>
<keyword evidence="3 7" id="KW-0560">Oxidoreductase</keyword>
<reference evidence="8" key="1">
    <citation type="submission" date="2021-06" db="EMBL/GenBank/DDBJ databases">
        <title>Vibrio nov. sp., novel gut bacterium isolated from Yellow Sea oyster.</title>
        <authorList>
            <person name="Muhammad N."/>
            <person name="Nguyen T.H."/>
            <person name="Lee Y.-J."/>
            <person name="Ko J."/>
            <person name="Kim S.-G."/>
        </authorList>
    </citation>
    <scope>NUCLEOTIDE SEQUENCE</scope>
    <source>
        <strain evidence="8">OG9-811</strain>
    </source>
</reference>
<evidence type="ECO:0000256" key="1">
    <source>
        <dbReference type="ARBA" id="ARBA00007198"/>
    </source>
</evidence>
<dbReference type="Proteomes" id="UP000694232">
    <property type="component" value="Chromosome 1"/>
</dbReference>
<evidence type="ECO:0000256" key="7">
    <source>
        <dbReference type="RuleBase" id="RU362029"/>
    </source>
</evidence>
<dbReference type="InterPro" id="IPR006659">
    <property type="entry name" value="Arsenate_reductase"/>
</dbReference>
<dbReference type="KEGG" id="vos:KNV97_08900"/>
<dbReference type="InterPro" id="IPR036249">
    <property type="entry name" value="Thioredoxin-like_sf"/>
</dbReference>
<evidence type="ECO:0000256" key="6">
    <source>
        <dbReference type="PROSITE-ProRule" id="PRU01282"/>
    </source>
</evidence>
<dbReference type="EC" id="1.20.4.1" evidence="4 7"/>
<dbReference type="SUPFAM" id="SSF52833">
    <property type="entry name" value="Thioredoxin-like"/>
    <property type="match status" value="1"/>
</dbReference>
<dbReference type="Pfam" id="PF03960">
    <property type="entry name" value="ArsC"/>
    <property type="match status" value="1"/>
</dbReference>
<keyword evidence="9" id="KW-1185">Reference proteome</keyword>
<evidence type="ECO:0000256" key="3">
    <source>
        <dbReference type="ARBA" id="ARBA00023002"/>
    </source>
</evidence>
<organism evidence="8 9">
    <name type="scientific">Vibrio ostreae</name>
    <dbReference type="NCBI Taxonomy" id="2841925"/>
    <lineage>
        <taxon>Bacteria</taxon>
        <taxon>Pseudomonadati</taxon>
        <taxon>Pseudomonadota</taxon>
        <taxon>Gammaproteobacteria</taxon>
        <taxon>Vibrionales</taxon>
        <taxon>Vibrionaceae</taxon>
        <taxon>Vibrio</taxon>
    </lineage>
</organism>
<dbReference type="GO" id="GO:0046685">
    <property type="term" value="P:response to arsenic-containing substance"/>
    <property type="evidence" value="ECO:0007669"/>
    <property type="project" value="UniProtKB-KW"/>
</dbReference>
<dbReference type="RefSeq" id="WP_136483039.1">
    <property type="nucleotide sequence ID" value="NZ_CP076643.1"/>
</dbReference>
<dbReference type="AlphaFoldDB" id="A0A975YPB3"/>
<dbReference type="InterPro" id="IPR006660">
    <property type="entry name" value="Arsenate_reductase-like"/>
</dbReference>
<protein>
    <recommendedName>
        <fullName evidence="5 7">Arsenate reductase</fullName>
        <ecNumber evidence="4 7">1.20.4.1</ecNumber>
    </recommendedName>
</protein>
<dbReference type="PANTHER" id="PTHR30041">
    <property type="entry name" value="ARSENATE REDUCTASE"/>
    <property type="match status" value="1"/>
</dbReference>
<proteinExistence type="inferred from homology"/>